<dbReference type="AlphaFoldDB" id="A0AAV7E7M1"/>
<dbReference type="InterPro" id="IPR013103">
    <property type="entry name" value="RVT_2"/>
</dbReference>
<evidence type="ECO:0000313" key="3">
    <source>
        <dbReference type="EMBL" id="KAG9444818.1"/>
    </source>
</evidence>
<sequence>MGFVDGSIQPPPQYSAADSSTVTPEYLQWYALDQTIQSWIMGTLSKAAIGQTIGITSALAMWLKLQQVYASTSQARLNHLRFTLQTLRKGSLSMGTYLDRVKTIVDDLAAVGQPLDDQTVTHYVVNGLGPDFEPFAQTVTGQVDPVSFDTLTNLLLTQEHRLQLQVHLQHMNSSSRPSLNVAARGHHGGGCAGRGRHSRDRGQNGGRGFGRNQQDRNNSSNRPLCQICNKRGHTAIQCHNRFNLSYQPPAPLEAHSSQLDNSSDSAWLGHPGASVMRHVFRNLNIVVLDSPNNTCHACRIIKSSTLPFSSSQTRAPSKLHTISANIWGPCPITSINGYRYYIFFVDHYSRFTWLFLLSSKTEVPSVFAKFQILVENQFSSKIKVFQSDGGTEFMSKKFQDLLSSSGIHHNVSCPYTPQQNGLVERKHRHIVEMGLTLLAQASMPKSHWDSAFATSVYIINRLPTPILHSKSPFDVLVGKPPDYSSLRVFGCLCYPHLRPYSDHKLVDRSTACVFLGYHPNYKGFRCLDVAKNKVYASRNVVFDETIFPYSQPALLPTPKPSSSSTAPSFPLLPLPPIVPSLVPSTVPTVSTPITSPVPSTVPTVATPSDIHSVFRVKTKPDGSIDRYKARLVAKGFNQCEGQDYFETFSPVVKPVTIRTVLTLAVGRNWSIRQLDVNNAFLNGNLDQKVYMVQPSGFQDKTHPDAVCRLHKSLYGLNQSPRAWYQRLTSYLLDLGFTLSKADSSLLVSKPLSTPIVTGSKLSKYDGTPLPDPSVYRSTVGALQYLTLTQPDIQYAVNQACQFQQNPTDTHWSAVKHILRYLKGTLSYGLVIHPSSDLGVDVYSDADWGGCPDDRRSVTGFCIFLGGSLISWSSKKQPTVARSSAEAEYRALAIAAAEVTWVLQLFKELKVFVSSPPVIWCDNLSATYIAANLVFHGRVKHVELDYHFIRERVTSGLLQVKYISTHDQVADVFTKGLPKSQFMKFLSKLRSSLSPSACGGMLDILYHTMIQVE</sequence>
<feature type="compositionally biased region" description="Low complexity" evidence="1">
    <location>
        <begin position="210"/>
        <end position="222"/>
    </location>
</feature>
<keyword evidence="4" id="KW-1185">Reference proteome</keyword>
<accession>A0AAV7E7M1</accession>
<dbReference type="InterPro" id="IPR057670">
    <property type="entry name" value="SH3_retrovirus"/>
</dbReference>
<dbReference type="Pfam" id="PF00665">
    <property type="entry name" value="rve"/>
    <property type="match status" value="1"/>
</dbReference>
<dbReference type="InterPro" id="IPR001584">
    <property type="entry name" value="Integrase_cat-core"/>
</dbReference>
<dbReference type="PANTHER" id="PTHR11439:SF455">
    <property type="entry name" value="RLK (RECEPTOR-LIKE PROTEIN KINASE) 8, PUTATIVE-RELATED"/>
    <property type="match status" value="1"/>
</dbReference>
<reference evidence="3 4" key="1">
    <citation type="submission" date="2021-07" db="EMBL/GenBank/DDBJ databases">
        <title>The Aristolochia fimbriata genome: insights into angiosperm evolution, floral development and chemical biosynthesis.</title>
        <authorList>
            <person name="Jiao Y."/>
        </authorList>
    </citation>
    <scope>NUCLEOTIDE SEQUENCE [LARGE SCALE GENOMIC DNA]</scope>
    <source>
        <strain evidence="3">IBCAS-2021</strain>
        <tissue evidence="3">Leaf</tissue>
    </source>
</reference>
<dbReference type="GO" id="GO:0015074">
    <property type="term" value="P:DNA integration"/>
    <property type="evidence" value="ECO:0007669"/>
    <property type="project" value="InterPro"/>
</dbReference>
<dbReference type="InterPro" id="IPR012337">
    <property type="entry name" value="RNaseH-like_sf"/>
</dbReference>
<dbReference type="SUPFAM" id="SSF56672">
    <property type="entry name" value="DNA/RNA polymerases"/>
    <property type="match status" value="1"/>
</dbReference>
<evidence type="ECO:0000313" key="4">
    <source>
        <dbReference type="Proteomes" id="UP000825729"/>
    </source>
</evidence>
<dbReference type="Pfam" id="PF14223">
    <property type="entry name" value="Retrotran_gag_2"/>
    <property type="match status" value="1"/>
</dbReference>
<feature type="region of interest" description="Disordered" evidence="1">
    <location>
        <begin position="173"/>
        <end position="223"/>
    </location>
</feature>
<dbReference type="PANTHER" id="PTHR11439">
    <property type="entry name" value="GAG-POL-RELATED RETROTRANSPOSON"/>
    <property type="match status" value="1"/>
</dbReference>
<evidence type="ECO:0000256" key="1">
    <source>
        <dbReference type="SAM" id="MobiDB-lite"/>
    </source>
</evidence>
<dbReference type="InterPro" id="IPR043502">
    <property type="entry name" value="DNA/RNA_pol_sf"/>
</dbReference>
<comment type="caution">
    <text evidence="3">The sequence shown here is derived from an EMBL/GenBank/DDBJ whole genome shotgun (WGS) entry which is preliminary data.</text>
</comment>
<protein>
    <recommendedName>
        <fullName evidence="2">Integrase catalytic domain-containing protein</fullName>
    </recommendedName>
</protein>
<dbReference type="PROSITE" id="PS50994">
    <property type="entry name" value="INTEGRASE"/>
    <property type="match status" value="1"/>
</dbReference>
<name>A0AAV7E7M1_ARIFI</name>
<organism evidence="3 4">
    <name type="scientific">Aristolochia fimbriata</name>
    <name type="common">White veined hardy Dutchman's pipe vine</name>
    <dbReference type="NCBI Taxonomy" id="158543"/>
    <lineage>
        <taxon>Eukaryota</taxon>
        <taxon>Viridiplantae</taxon>
        <taxon>Streptophyta</taxon>
        <taxon>Embryophyta</taxon>
        <taxon>Tracheophyta</taxon>
        <taxon>Spermatophyta</taxon>
        <taxon>Magnoliopsida</taxon>
        <taxon>Magnoliidae</taxon>
        <taxon>Piperales</taxon>
        <taxon>Aristolochiaceae</taxon>
        <taxon>Aristolochia</taxon>
    </lineage>
</organism>
<evidence type="ECO:0000259" key="2">
    <source>
        <dbReference type="PROSITE" id="PS50994"/>
    </source>
</evidence>
<dbReference type="InterPro" id="IPR036397">
    <property type="entry name" value="RNaseH_sf"/>
</dbReference>
<dbReference type="EMBL" id="JAINDJ010000006">
    <property type="protein sequence ID" value="KAG9444818.1"/>
    <property type="molecule type" value="Genomic_DNA"/>
</dbReference>
<proteinExistence type="predicted"/>
<dbReference type="CDD" id="cd09272">
    <property type="entry name" value="RNase_HI_RT_Ty1"/>
    <property type="match status" value="1"/>
</dbReference>
<dbReference type="Pfam" id="PF25597">
    <property type="entry name" value="SH3_retrovirus"/>
    <property type="match status" value="1"/>
</dbReference>
<dbReference type="Proteomes" id="UP000825729">
    <property type="component" value="Unassembled WGS sequence"/>
</dbReference>
<feature type="domain" description="Integrase catalytic" evidence="2">
    <location>
        <begin position="312"/>
        <end position="480"/>
    </location>
</feature>
<dbReference type="Pfam" id="PF07727">
    <property type="entry name" value="RVT_2"/>
    <property type="match status" value="1"/>
</dbReference>
<dbReference type="GO" id="GO:0003676">
    <property type="term" value="F:nucleic acid binding"/>
    <property type="evidence" value="ECO:0007669"/>
    <property type="project" value="InterPro"/>
</dbReference>
<dbReference type="Gene3D" id="3.30.420.10">
    <property type="entry name" value="Ribonuclease H-like superfamily/Ribonuclease H"/>
    <property type="match status" value="1"/>
</dbReference>
<gene>
    <name evidence="3" type="ORF">H6P81_016158</name>
</gene>
<dbReference type="SUPFAM" id="SSF53098">
    <property type="entry name" value="Ribonuclease H-like"/>
    <property type="match status" value="1"/>
</dbReference>